<dbReference type="Gene3D" id="3.40.30.10">
    <property type="entry name" value="Glutaredoxin"/>
    <property type="match status" value="1"/>
</dbReference>
<feature type="domain" description="Phosducin" evidence="3">
    <location>
        <begin position="38"/>
        <end position="207"/>
    </location>
</feature>
<comment type="caution">
    <text evidence="4">The sequence shown here is derived from an EMBL/GenBank/DDBJ whole genome shotgun (WGS) entry which is preliminary data.</text>
</comment>
<dbReference type="GO" id="GO:0005737">
    <property type="term" value="C:cytoplasm"/>
    <property type="evidence" value="ECO:0007669"/>
    <property type="project" value="TreeGrafter"/>
</dbReference>
<gene>
    <name evidence="4" type="ORF">AKO1_006980</name>
</gene>
<dbReference type="EMBL" id="JAOPGA020000683">
    <property type="protein sequence ID" value="KAL0480731.1"/>
    <property type="molecule type" value="Genomic_DNA"/>
</dbReference>
<feature type="region of interest" description="Disordered" evidence="2">
    <location>
        <begin position="242"/>
        <end position="269"/>
    </location>
</feature>
<comment type="similarity">
    <text evidence="1">Belongs to the phosducin family.</text>
</comment>
<dbReference type="InterPro" id="IPR024253">
    <property type="entry name" value="Phosducin_thioredoxin-like_dom"/>
</dbReference>
<evidence type="ECO:0000313" key="5">
    <source>
        <dbReference type="Proteomes" id="UP001431209"/>
    </source>
</evidence>
<dbReference type="PANTHER" id="PTHR45809:SF3">
    <property type="entry name" value="VIRAL IAP-ASSOCIATED FACTOR HOMOLOG"/>
    <property type="match status" value="1"/>
</dbReference>
<dbReference type="InterPro" id="IPR051498">
    <property type="entry name" value="Phosducin-like_chap/apop_reg"/>
</dbReference>
<evidence type="ECO:0000313" key="4">
    <source>
        <dbReference type="EMBL" id="KAL0480731.1"/>
    </source>
</evidence>
<name>A0AAW2YTG6_9EUKA</name>
<dbReference type="SUPFAM" id="SSF52833">
    <property type="entry name" value="Thioredoxin-like"/>
    <property type="match status" value="1"/>
</dbReference>
<proteinExistence type="inferred from homology"/>
<evidence type="ECO:0000259" key="3">
    <source>
        <dbReference type="Pfam" id="PF02114"/>
    </source>
</evidence>
<evidence type="ECO:0000256" key="1">
    <source>
        <dbReference type="ARBA" id="ARBA00009686"/>
    </source>
</evidence>
<evidence type="ECO:0000256" key="2">
    <source>
        <dbReference type="SAM" id="MobiDB-lite"/>
    </source>
</evidence>
<reference evidence="4 5" key="1">
    <citation type="submission" date="2024-03" db="EMBL/GenBank/DDBJ databases">
        <title>The Acrasis kona genome and developmental transcriptomes reveal deep origins of eukaryotic multicellular pathways.</title>
        <authorList>
            <person name="Sheikh S."/>
            <person name="Fu C.-J."/>
            <person name="Brown M.W."/>
            <person name="Baldauf S.L."/>
        </authorList>
    </citation>
    <scope>NUCLEOTIDE SEQUENCE [LARGE SCALE GENOMIC DNA]</scope>
    <source>
        <strain evidence="4 5">ATCC MYA-3509</strain>
    </source>
</reference>
<dbReference type="Proteomes" id="UP001431209">
    <property type="component" value="Unassembled WGS sequence"/>
</dbReference>
<dbReference type="InterPro" id="IPR036249">
    <property type="entry name" value="Thioredoxin-like_sf"/>
</dbReference>
<organism evidence="4 5">
    <name type="scientific">Acrasis kona</name>
    <dbReference type="NCBI Taxonomy" id="1008807"/>
    <lineage>
        <taxon>Eukaryota</taxon>
        <taxon>Discoba</taxon>
        <taxon>Heterolobosea</taxon>
        <taxon>Tetramitia</taxon>
        <taxon>Eutetramitia</taxon>
        <taxon>Acrasidae</taxon>
        <taxon>Acrasis</taxon>
    </lineage>
</organism>
<protein>
    <submittedName>
        <fullName evidence="4">PDCL3</fullName>
    </submittedName>
</protein>
<dbReference type="PANTHER" id="PTHR45809">
    <property type="entry name" value="VIRAL IAP-ASSOCIATED FACTOR HOMOLOG"/>
    <property type="match status" value="1"/>
</dbReference>
<sequence length="269" mass="31168">MAKINGIETEWTQILRKNGILPEEEKEEVEFNPEDYKTDQQKKYDILSSKTLEQLSIAEEDGFDDDDEERMFEELKKKRLEQMKLQATKKKHSELREISATEYTQEIKSGPGEYVVLHLYVQAKKECKILDAAMLELSKDHPEVKFLRIRGNAAIPNYPDSNCPTILVYTNDTIAKTWAGLKEFGGEGMGKKELEWKFAEYGIVKTKLKEAPRLLQATGNAKGYVGPSFSFVGQTYGKNYDFEDDETEKEAHRRRMREDEYFSDDSDEM</sequence>
<dbReference type="Pfam" id="PF02114">
    <property type="entry name" value="Phosducin"/>
    <property type="match status" value="1"/>
</dbReference>
<dbReference type="AlphaFoldDB" id="A0AAW2YTG6"/>
<dbReference type="GO" id="GO:0006457">
    <property type="term" value="P:protein folding"/>
    <property type="evidence" value="ECO:0007669"/>
    <property type="project" value="TreeGrafter"/>
</dbReference>
<keyword evidence="5" id="KW-1185">Reference proteome</keyword>
<accession>A0AAW2YTG6</accession>